<gene>
    <name evidence="1" type="ORF">BQ8794_130075</name>
</gene>
<reference evidence="2" key="1">
    <citation type="submission" date="2017-01" db="EMBL/GenBank/DDBJ databases">
        <authorList>
            <person name="Brunel B."/>
        </authorList>
    </citation>
    <scope>NUCLEOTIDE SEQUENCE [LARGE SCALE GENOMIC DNA]</scope>
</reference>
<evidence type="ECO:0000313" key="2">
    <source>
        <dbReference type="Proteomes" id="UP000188388"/>
    </source>
</evidence>
<evidence type="ECO:0000313" key="1">
    <source>
        <dbReference type="EMBL" id="SIT53591.1"/>
    </source>
</evidence>
<dbReference type="Proteomes" id="UP000188388">
    <property type="component" value="Unassembled WGS sequence"/>
</dbReference>
<keyword evidence="2" id="KW-1185">Reference proteome</keyword>
<organism evidence="1 2">
    <name type="scientific">Mesorhizobium prunaredense</name>
    <dbReference type="NCBI Taxonomy" id="1631249"/>
    <lineage>
        <taxon>Bacteria</taxon>
        <taxon>Pseudomonadati</taxon>
        <taxon>Pseudomonadota</taxon>
        <taxon>Alphaproteobacteria</taxon>
        <taxon>Hyphomicrobiales</taxon>
        <taxon>Phyllobacteriaceae</taxon>
        <taxon>Mesorhizobium</taxon>
    </lineage>
</organism>
<proteinExistence type="predicted"/>
<protein>
    <submittedName>
        <fullName evidence="1">Uncharacterized protein</fullName>
    </submittedName>
</protein>
<name>A0A1R3V114_9HYPH</name>
<dbReference type="AlphaFoldDB" id="A0A1R3V114"/>
<sequence length="111" mass="12307">MGWGLPISTVCAKIPFFCHYQGSSARDQFASDCDTHQSVRQFWRFFDRLRIVSTFPWASDAFAATLGGEAAFSAQNAPNWGLRLCGLNSVANCLEKRCSADGRNQNPRRAA</sequence>
<accession>A0A1R3V114</accession>
<dbReference type="EMBL" id="FTPD01000005">
    <property type="protein sequence ID" value="SIT53591.1"/>
    <property type="molecule type" value="Genomic_DNA"/>
</dbReference>